<dbReference type="SUPFAM" id="SSF56112">
    <property type="entry name" value="Protein kinase-like (PK-like)"/>
    <property type="match status" value="1"/>
</dbReference>
<feature type="region of interest" description="Disordered" evidence="12">
    <location>
        <begin position="1"/>
        <end position="31"/>
    </location>
</feature>
<evidence type="ECO:0000256" key="7">
    <source>
        <dbReference type="ARBA" id="ARBA00051245"/>
    </source>
</evidence>
<dbReference type="InterPro" id="IPR036860">
    <property type="entry name" value="SH2_dom_sf"/>
</dbReference>
<proteinExistence type="inferred from homology"/>
<dbReference type="PROSITE" id="PS00109">
    <property type="entry name" value="PROTEIN_KINASE_TYR"/>
    <property type="match status" value="1"/>
</dbReference>
<dbReference type="SMART" id="SM00252">
    <property type="entry name" value="SH2"/>
    <property type="match status" value="2"/>
</dbReference>
<keyword evidence="8" id="KW-0040">ANK repeat</keyword>
<keyword evidence="3 10" id="KW-0547">Nucleotide-binding</keyword>
<dbReference type="AlphaFoldDB" id="A0A820AQ18"/>
<feature type="repeat" description="ANK" evidence="8">
    <location>
        <begin position="186"/>
        <end position="218"/>
    </location>
</feature>
<dbReference type="InterPro" id="IPR020635">
    <property type="entry name" value="Tyr_kinase_cat_dom"/>
</dbReference>
<comment type="catalytic activity">
    <reaction evidence="7 11">
        <text>L-tyrosyl-[protein] + ATP = O-phospho-L-tyrosyl-[protein] + ADP + H(+)</text>
        <dbReference type="Rhea" id="RHEA:10596"/>
        <dbReference type="Rhea" id="RHEA-COMP:10136"/>
        <dbReference type="Rhea" id="RHEA-COMP:20101"/>
        <dbReference type="ChEBI" id="CHEBI:15378"/>
        <dbReference type="ChEBI" id="CHEBI:30616"/>
        <dbReference type="ChEBI" id="CHEBI:46858"/>
        <dbReference type="ChEBI" id="CHEBI:61978"/>
        <dbReference type="ChEBI" id="CHEBI:456216"/>
        <dbReference type="EC" id="2.7.10.2"/>
    </reaction>
</comment>
<dbReference type="InterPro" id="IPR000980">
    <property type="entry name" value="SH2"/>
</dbReference>
<evidence type="ECO:0000259" key="13">
    <source>
        <dbReference type="PROSITE" id="PS50001"/>
    </source>
</evidence>
<feature type="compositionally biased region" description="Polar residues" evidence="12">
    <location>
        <begin position="22"/>
        <end position="31"/>
    </location>
</feature>
<dbReference type="Pfam" id="PF00017">
    <property type="entry name" value="SH2"/>
    <property type="match status" value="2"/>
</dbReference>
<dbReference type="PROSITE" id="PS50297">
    <property type="entry name" value="ANK_REP_REGION"/>
    <property type="match status" value="1"/>
</dbReference>
<keyword evidence="9" id="KW-0727">SH2 domain</keyword>
<sequence>MATKNTSENLNKDKASRAITRTDFQQASPSSARDQNQITCFFKACDRAGSEKLLRNAYTYSNNKNGIYMLRQSDRDESKFVLSLIKDGQCYHYRAHHIGNGTFLDEITDSVFYSLDELLEYYQGDGARHLRCSLSSPLHGHHLPSFAQRRGPKTVLHEAATRGQRDVIKLLLADSNCPDINSKNEEGNTPLHEACFFGRDDAVKVLLQAGANWRFVNKFGWTSLHQAALGNCPSIVDLLINRAQADVDVRNPFNLYSPMHCAAACNNVETITTLIAHDSPLRPLTDDGYTPYDLAIKQGGSEVAQKLAEIPSKPAVSRRSSYYHGSLSNNQMRAILNYFKNNDGYFFVRQSSSVQDDYAISIIWQNNLVHVKLHKKNFNSYYFEDRLHYHESLEHAIDYFVKIYKSVVKPLSLDAAKLAYASETSSSVSQRLLTSTSKIFKPSNQSSHESPNINTSATIAEAHPFSKSRPQNVHNKQKMALTIGKWISRQRCDFIDFVFLEKRLVNPLVNKKVVIIREEQLTIGKLLGEGNFGKVYAGEYQDEHGSVYPVALKVLKASMDSRSKEEMKKEAFVMKELTHPCIVRLYGVSQSRKLNSTLMVQELLSMGSLVDYLKTHVKNQMRPLFSLWVTQIVHGMAYMEKKHFIHRDLAARNILMQSNSRIKISDFGLSRSVDSSDYYVQQSDTPIPIAWYAPESLFHAKFTSKSDVWSFGVTMWEIYTCGQFPYGSMPNEEICQYLSCNGRLQRPSSCSSTVYEIMLRCWAFNAHDRPSFGDLLKVLANRSEFAAAIQHFQNYSKD</sequence>
<evidence type="ECO:0000256" key="3">
    <source>
        <dbReference type="ARBA" id="ARBA00022741"/>
    </source>
</evidence>
<evidence type="ECO:0000259" key="14">
    <source>
        <dbReference type="PROSITE" id="PS50011"/>
    </source>
</evidence>
<feature type="domain" description="SH2" evidence="13">
    <location>
        <begin position="322"/>
        <end position="422"/>
    </location>
</feature>
<dbReference type="GO" id="GO:0071944">
    <property type="term" value="C:cell periphery"/>
    <property type="evidence" value="ECO:0007669"/>
    <property type="project" value="UniProtKB-ARBA"/>
</dbReference>
<evidence type="ECO:0000256" key="4">
    <source>
        <dbReference type="ARBA" id="ARBA00022777"/>
    </source>
</evidence>
<dbReference type="EC" id="2.7.10.2" evidence="11"/>
<dbReference type="PROSITE" id="PS00107">
    <property type="entry name" value="PROTEIN_KINASE_ATP"/>
    <property type="match status" value="1"/>
</dbReference>
<evidence type="ECO:0000256" key="6">
    <source>
        <dbReference type="ARBA" id="ARBA00023137"/>
    </source>
</evidence>
<feature type="binding site" evidence="10">
    <location>
        <position position="553"/>
    </location>
    <ligand>
        <name>ATP</name>
        <dbReference type="ChEBI" id="CHEBI:30616"/>
    </ligand>
</feature>
<dbReference type="Gene3D" id="3.30.505.10">
    <property type="entry name" value="SH2 domain"/>
    <property type="match status" value="2"/>
</dbReference>
<evidence type="ECO:0000256" key="12">
    <source>
        <dbReference type="SAM" id="MobiDB-lite"/>
    </source>
</evidence>
<dbReference type="Proteomes" id="UP000663851">
    <property type="component" value="Unassembled WGS sequence"/>
</dbReference>
<evidence type="ECO:0000256" key="5">
    <source>
        <dbReference type="ARBA" id="ARBA00022840"/>
    </source>
</evidence>
<dbReference type="Pfam" id="PF12796">
    <property type="entry name" value="Ank_2"/>
    <property type="match status" value="1"/>
</dbReference>
<evidence type="ECO:0000256" key="11">
    <source>
        <dbReference type="RuleBase" id="RU362096"/>
    </source>
</evidence>
<accession>A0A820AQ18</accession>
<dbReference type="Gene3D" id="1.25.40.20">
    <property type="entry name" value="Ankyrin repeat-containing domain"/>
    <property type="match status" value="1"/>
</dbReference>
<feature type="domain" description="SH2" evidence="13">
    <location>
        <begin position="40"/>
        <end position="138"/>
    </location>
</feature>
<dbReference type="GO" id="GO:0005524">
    <property type="term" value="F:ATP binding"/>
    <property type="evidence" value="ECO:0007669"/>
    <property type="project" value="UniProtKB-UniRule"/>
</dbReference>
<keyword evidence="6 11" id="KW-0829">Tyrosine-protein kinase</keyword>
<evidence type="ECO:0000256" key="9">
    <source>
        <dbReference type="PROSITE-ProRule" id="PRU00191"/>
    </source>
</evidence>
<dbReference type="CDD" id="cd00173">
    <property type="entry name" value="SH2"/>
    <property type="match status" value="2"/>
</dbReference>
<keyword evidence="2 11" id="KW-0808">Transferase</keyword>
<gene>
    <name evidence="15" type="ORF">HFQ381_LOCUS6861</name>
</gene>
<dbReference type="Pfam" id="PF07714">
    <property type="entry name" value="PK_Tyr_Ser-Thr"/>
    <property type="match status" value="1"/>
</dbReference>
<keyword evidence="1" id="KW-0597">Phosphoprotein</keyword>
<dbReference type="InterPro" id="IPR000719">
    <property type="entry name" value="Prot_kinase_dom"/>
</dbReference>
<keyword evidence="4 11" id="KW-0418">Kinase</keyword>
<dbReference type="SMART" id="SM00219">
    <property type="entry name" value="TyrKc"/>
    <property type="match status" value="1"/>
</dbReference>
<reference evidence="15" key="1">
    <citation type="submission" date="2021-02" db="EMBL/GenBank/DDBJ databases">
        <authorList>
            <person name="Nowell W R."/>
        </authorList>
    </citation>
    <scope>NUCLEOTIDE SEQUENCE</scope>
</reference>
<organism evidence="15 16">
    <name type="scientific">Rotaria socialis</name>
    <dbReference type="NCBI Taxonomy" id="392032"/>
    <lineage>
        <taxon>Eukaryota</taxon>
        <taxon>Metazoa</taxon>
        <taxon>Spiralia</taxon>
        <taxon>Gnathifera</taxon>
        <taxon>Rotifera</taxon>
        <taxon>Eurotatoria</taxon>
        <taxon>Bdelloidea</taxon>
        <taxon>Philodinida</taxon>
        <taxon>Philodinidae</taxon>
        <taxon>Rotaria</taxon>
    </lineage>
</organism>
<protein>
    <recommendedName>
        <fullName evidence="11">Tyrosine-protein kinase</fullName>
        <ecNumber evidence="11">2.7.10.2</ecNumber>
    </recommendedName>
</protein>
<evidence type="ECO:0000256" key="2">
    <source>
        <dbReference type="ARBA" id="ARBA00022679"/>
    </source>
</evidence>
<dbReference type="InterPro" id="IPR050198">
    <property type="entry name" value="Non-receptor_tyrosine_kinases"/>
</dbReference>
<dbReference type="PROSITE" id="PS50001">
    <property type="entry name" value="SH2"/>
    <property type="match status" value="2"/>
</dbReference>
<dbReference type="InterPro" id="IPR017441">
    <property type="entry name" value="Protein_kinase_ATP_BS"/>
</dbReference>
<dbReference type="PROSITE" id="PS50011">
    <property type="entry name" value="PROTEIN_KINASE_DOM"/>
    <property type="match status" value="1"/>
</dbReference>
<evidence type="ECO:0000256" key="8">
    <source>
        <dbReference type="PROSITE-ProRule" id="PRU00023"/>
    </source>
</evidence>
<dbReference type="InterPro" id="IPR002110">
    <property type="entry name" value="Ankyrin_rpt"/>
</dbReference>
<feature type="domain" description="Protein kinase" evidence="14">
    <location>
        <begin position="521"/>
        <end position="786"/>
    </location>
</feature>
<dbReference type="SUPFAM" id="SSF55550">
    <property type="entry name" value="SH2 domain"/>
    <property type="match status" value="2"/>
</dbReference>
<dbReference type="GO" id="GO:0004715">
    <property type="term" value="F:non-membrane spanning protein tyrosine kinase activity"/>
    <property type="evidence" value="ECO:0007669"/>
    <property type="project" value="UniProtKB-EC"/>
</dbReference>
<dbReference type="PRINTS" id="PR00109">
    <property type="entry name" value="TYRKINASE"/>
</dbReference>
<comment type="similarity">
    <text evidence="11">Belongs to the protein kinase superfamily. Tyr protein kinase family.</text>
</comment>
<comment type="caution">
    <text evidence="15">The sequence shown here is derived from an EMBL/GenBank/DDBJ whole genome shotgun (WGS) entry which is preliminary data.</text>
</comment>
<dbReference type="EMBL" id="CAJOBO010000317">
    <property type="protein sequence ID" value="CAF4191301.1"/>
    <property type="molecule type" value="Genomic_DNA"/>
</dbReference>
<dbReference type="GO" id="GO:0007165">
    <property type="term" value="P:signal transduction"/>
    <property type="evidence" value="ECO:0007669"/>
    <property type="project" value="UniProtKB-ARBA"/>
</dbReference>
<dbReference type="PROSITE" id="PS50088">
    <property type="entry name" value="ANK_REPEAT"/>
    <property type="match status" value="1"/>
</dbReference>
<evidence type="ECO:0000256" key="10">
    <source>
        <dbReference type="PROSITE-ProRule" id="PRU10141"/>
    </source>
</evidence>
<evidence type="ECO:0000313" key="16">
    <source>
        <dbReference type="Proteomes" id="UP000663851"/>
    </source>
</evidence>
<dbReference type="FunFam" id="1.10.510.10:FF:000027">
    <property type="entry name" value="Receptor protein-tyrosine kinase"/>
    <property type="match status" value="1"/>
</dbReference>
<dbReference type="PANTHER" id="PTHR24418">
    <property type="entry name" value="TYROSINE-PROTEIN KINASE"/>
    <property type="match status" value="1"/>
</dbReference>
<evidence type="ECO:0000256" key="1">
    <source>
        <dbReference type="ARBA" id="ARBA00022553"/>
    </source>
</evidence>
<dbReference type="InterPro" id="IPR036770">
    <property type="entry name" value="Ankyrin_rpt-contain_sf"/>
</dbReference>
<keyword evidence="5 10" id="KW-0067">ATP-binding</keyword>
<dbReference type="InterPro" id="IPR001245">
    <property type="entry name" value="Ser-Thr/Tyr_kinase_cat_dom"/>
</dbReference>
<dbReference type="SUPFAM" id="SSF48403">
    <property type="entry name" value="Ankyrin repeat"/>
    <property type="match status" value="1"/>
</dbReference>
<evidence type="ECO:0000313" key="15">
    <source>
        <dbReference type="EMBL" id="CAF4191301.1"/>
    </source>
</evidence>
<dbReference type="SMART" id="SM00248">
    <property type="entry name" value="ANK"/>
    <property type="match status" value="6"/>
</dbReference>
<dbReference type="InterPro" id="IPR011009">
    <property type="entry name" value="Kinase-like_dom_sf"/>
</dbReference>
<dbReference type="CDD" id="cd00192">
    <property type="entry name" value="PTKc"/>
    <property type="match status" value="1"/>
</dbReference>
<name>A0A820AQ18_9BILA</name>
<dbReference type="InterPro" id="IPR008266">
    <property type="entry name" value="Tyr_kinase_AS"/>
</dbReference>
<dbReference type="Gene3D" id="3.30.200.20">
    <property type="entry name" value="Phosphorylase Kinase, domain 1"/>
    <property type="match status" value="1"/>
</dbReference>
<dbReference type="Gene3D" id="1.10.510.10">
    <property type="entry name" value="Transferase(Phosphotransferase) domain 1"/>
    <property type="match status" value="1"/>
</dbReference>